<reference evidence="1 2" key="1">
    <citation type="submission" date="2019-05" db="EMBL/GenBank/DDBJ databases">
        <title>Another draft genome of Portunus trituberculatus and its Hox gene families provides insights of decapod evolution.</title>
        <authorList>
            <person name="Jeong J.-H."/>
            <person name="Song I."/>
            <person name="Kim S."/>
            <person name="Choi T."/>
            <person name="Kim D."/>
            <person name="Ryu S."/>
            <person name="Kim W."/>
        </authorList>
    </citation>
    <scope>NUCLEOTIDE SEQUENCE [LARGE SCALE GENOMIC DNA]</scope>
    <source>
        <tissue evidence="1">Muscle</tissue>
    </source>
</reference>
<dbReference type="AlphaFoldDB" id="A0A5B7I6W5"/>
<sequence>MSPLLVCVPLPVSAPPSSMRVPFLASITFLHHPSFSYRACVSPPNFPDITRLLPVPGKLSRPH</sequence>
<gene>
    <name evidence="1" type="ORF">E2C01_072105</name>
</gene>
<proteinExistence type="predicted"/>
<keyword evidence="2" id="KW-1185">Reference proteome</keyword>
<evidence type="ECO:0000313" key="1">
    <source>
        <dbReference type="EMBL" id="MPC77646.1"/>
    </source>
</evidence>
<dbReference type="EMBL" id="VSRR010046354">
    <property type="protein sequence ID" value="MPC77646.1"/>
    <property type="molecule type" value="Genomic_DNA"/>
</dbReference>
<evidence type="ECO:0000313" key="2">
    <source>
        <dbReference type="Proteomes" id="UP000324222"/>
    </source>
</evidence>
<comment type="caution">
    <text evidence="1">The sequence shown here is derived from an EMBL/GenBank/DDBJ whole genome shotgun (WGS) entry which is preliminary data.</text>
</comment>
<protein>
    <submittedName>
        <fullName evidence="1">Uncharacterized protein</fullName>
    </submittedName>
</protein>
<accession>A0A5B7I6W5</accession>
<name>A0A5B7I6W5_PORTR</name>
<organism evidence="1 2">
    <name type="scientific">Portunus trituberculatus</name>
    <name type="common">Swimming crab</name>
    <name type="synonym">Neptunus trituberculatus</name>
    <dbReference type="NCBI Taxonomy" id="210409"/>
    <lineage>
        <taxon>Eukaryota</taxon>
        <taxon>Metazoa</taxon>
        <taxon>Ecdysozoa</taxon>
        <taxon>Arthropoda</taxon>
        <taxon>Crustacea</taxon>
        <taxon>Multicrustacea</taxon>
        <taxon>Malacostraca</taxon>
        <taxon>Eumalacostraca</taxon>
        <taxon>Eucarida</taxon>
        <taxon>Decapoda</taxon>
        <taxon>Pleocyemata</taxon>
        <taxon>Brachyura</taxon>
        <taxon>Eubrachyura</taxon>
        <taxon>Portunoidea</taxon>
        <taxon>Portunidae</taxon>
        <taxon>Portuninae</taxon>
        <taxon>Portunus</taxon>
    </lineage>
</organism>
<dbReference type="Proteomes" id="UP000324222">
    <property type="component" value="Unassembled WGS sequence"/>
</dbReference>